<keyword evidence="2" id="KW-1185">Reference proteome</keyword>
<reference evidence="1" key="1">
    <citation type="journal article" date="2023" name="Science">
        <title>Genome structures resolve the early diversification of teleost fishes.</title>
        <authorList>
            <person name="Parey E."/>
            <person name="Louis A."/>
            <person name="Montfort J."/>
            <person name="Bouchez O."/>
            <person name="Roques C."/>
            <person name="Iampietro C."/>
            <person name="Lluch J."/>
            <person name="Castinel A."/>
            <person name="Donnadieu C."/>
            <person name="Desvignes T."/>
            <person name="Floi Bucao C."/>
            <person name="Jouanno E."/>
            <person name="Wen M."/>
            <person name="Mejri S."/>
            <person name="Dirks R."/>
            <person name="Jansen H."/>
            <person name="Henkel C."/>
            <person name="Chen W.J."/>
            <person name="Zahm M."/>
            <person name="Cabau C."/>
            <person name="Klopp C."/>
            <person name="Thompson A.W."/>
            <person name="Robinson-Rechavi M."/>
            <person name="Braasch I."/>
            <person name="Lecointre G."/>
            <person name="Bobe J."/>
            <person name="Postlethwait J.H."/>
            <person name="Berthelot C."/>
            <person name="Roest Crollius H."/>
            <person name="Guiguen Y."/>
        </authorList>
    </citation>
    <scope>NUCLEOTIDE SEQUENCE</scope>
    <source>
        <strain evidence="1">WJC10195</strain>
    </source>
</reference>
<dbReference type="Proteomes" id="UP001152622">
    <property type="component" value="Chromosome 13"/>
</dbReference>
<dbReference type="AlphaFoldDB" id="A0A9Q1IK58"/>
<comment type="caution">
    <text evidence="1">The sequence shown here is derived from an EMBL/GenBank/DDBJ whole genome shotgun (WGS) entry which is preliminary data.</text>
</comment>
<name>A0A9Q1IK58_SYNKA</name>
<dbReference type="EMBL" id="JAINUF010000013">
    <property type="protein sequence ID" value="KAJ8343616.1"/>
    <property type="molecule type" value="Genomic_DNA"/>
</dbReference>
<evidence type="ECO:0000313" key="2">
    <source>
        <dbReference type="Proteomes" id="UP001152622"/>
    </source>
</evidence>
<accession>A0A9Q1IK58</accession>
<proteinExistence type="predicted"/>
<organism evidence="1 2">
    <name type="scientific">Synaphobranchus kaupii</name>
    <name type="common">Kaup's arrowtooth eel</name>
    <dbReference type="NCBI Taxonomy" id="118154"/>
    <lineage>
        <taxon>Eukaryota</taxon>
        <taxon>Metazoa</taxon>
        <taxon>Chordata</taxon>
        <taxon>Craniata</taxon>
        <taxon>Vertebrata</taxon>
        <taxon>Euteleostomi</taxon>
        <taxon>Actinopterygii</taxon>
        <taxon>Neopterygii</taxon>
        <taxon>Teleostei</taxon>
        <taxon>Anguilliformes</taxon>
        <taxon>Synaphobranchidae</taxon>
        <taxon>Synaphobranchus</taxon>
    </lineage>
</organism>
<gene>
    <name evidence="1" type="ORF">SKAU_G00309450</name>
</gene>
<protein>
    <submittedName>
        <fullName evidence="1">Uncharacterized protein</fullName>
    </submittedName>
</protein>
<evidence type="ECO:0000313" key="1">
    <source>
        <dbReference type="EMBL" id="KAJ8343616.1"/>
    </source>
</evidence>
<sequence length="107" mass="11711">MGRGQSFLKASHCAAHEPVRTAVVLGAIVVWHLPNDIFNVICLDDISPRAASTSRERPCRAVLSARTPKNPHRACEPARSRDNLLSDTRFVPGWQSAVGLPQSLNFP</sequence>